<protein>
    <submittedName>
        <fullName evidence="1">Amino acid ABC transporter permease</fullName>
    </submittedName>
</protein>
<gene>
    <name evidence="1" type="ORF">Lepto1489_06005</name>
</gene>
<accession>A0AAP9WML3</accession>
<dbReference type="AlphaFoldDB" id="A0AAP9WML3"/>
<reference evidence="1" key="1">
    <citation type="submission" date="2019-09" db="EMBL/GenBank/DDBJ databases">
        <title>Comparative Genomics of Leptospira interrogans Reveals Genome Plasticity - A Common Adaptive Strategy for Survival in Various Hosts.</title>
        <authorList>
            <person name="Ramli S.R."/>
            <person name="Bunk B."/>
            <person name="Goris M."/>
            <person name="Bhuju S."/>
            <person name="Jarek M."/>
            <person name="Sproer C."/>
            <person name="Mustakim S."/>
            <person name="Strommenger B."/>
            <person name="Pessler F."/>
        </authorList>
    </citation>
    <scope>NUCLEOTIDE SEQUENCE</scope>
    <source>
        <strain evidence="1">1489</strain>
    </source>
</reference>
<organism evidence="1 2">
    <name type="scientific">Leptospira interrogans serovar Bataviae</name>
    <dbReference type="NCBI Taxonomy" id="312175"/>
    <lineage>
        <taxon>Bacteria</taxon>
        <taxon>Pseudomonadati</taxon>
        <taxon>Spirochaetota</taxon>
        <taxon>Spirochaetia</taxon>
        <taxon>Leptospirales</taxon>
        <taxon>Leptospiraceae</taxon>
        <taxon>Leptospira</taxon>
    </lineage>
</organism>
<proteinExistence type="predicted"/>
<dbReference type="EMBL" id="CP043893">
    <property type="protein sequence ID" value="QOI52498.1"/>
    <property type="molecule type" value="Genomic_DNA"/>
</dbReference>
<sequence>MDKPKFCGSSHVLRLFWIIYVISQTQARENFLKVLSSYNFKICS</sequence>
<evidence type="ECO:0000313" key="1">
    <source>
        <dbReference type="EMBL" id="QOI52498.1"/>
    </source>
</evidence>
<dbReference type="Proteomes" id="UP000663255">
    <property type="component" value="Chromosome 1"/>
</dbReference>
<evidence type="ECO:0000313" key="2">
    <source>
        <dbReference type="Proteomes" id="UP000663255"/>
    </source>
</evidence>
<name>A0AAP9WML3_LEPIR</name>